<dbReference type="RefSeq" id="XP_003688029.1">
    <property type="nucleotide sequence ID" value="XM_003687981.1"/>
</dbReference>
<dbReference type="GO" id="GO:0000776">
    <property type="term" value="C:kinetochore"/>
    <property type="evidence" value="ECO:0007669"/>
    <property type="project" value="EnsemblFungi"/>
</dbReference>
<gene>
    <name evidence="2" type="primary">TPHA0M00170</name>
    <name evidence="2" type="ordered locus">TPHA_0M00170</name>
</gene>
<dbReference type="GO" id="GO:0005634">
    <property type="term" value="C:nucleus"/>
    <property type="evidence" value="ECO:0007669"/>
    <property type="project" value="EnsemblFungi"/>
</dbReference>
<evidence type="ECO:0008006" key="4">
    <source>
        <dbReference type="Google" id="ProtNLM"/>
    </source>
</evidence>
<dbReference type="Proteomes" id="UP000005666">
    <property type="component" value="Chromosome 13"/>
</dbReference>
<feature type="region of interest" description="Disordered" evidence="1">
    <location>
        <begin position="512"/>
        <end position="535"/>
    </location>
</feature>
<dbReference type="HOGENOM" id="CLU_016705_0_0_1"/>
<accession>G8C0T4</accession>
<dbReference type="GeneID" id="11531827"/>
<dbReference type="Pfam" id="PF08580">
    <property type="entry name" value="KAR9"/>
    <property type="match status" value="1"/>
</dbReference>
<protein>
    <recommendedName>
        <fullName evidence="4">Karyogamy protein KAR9</fullName>
    </recommendedName>
</protein>
<name>G8C0T4_TETPH</name>
<evidence type="ECO:0000313" key="3">
    <source>
        <dbReference type="Proteomes" id="UP000005666"/>
    </source>
</evidence>
<dbReference type="GO" id="GO:0051293">
    <property type="term" value="P:establishment of spindle localization"/>
    <property type="evidence" value="ECO:0007669"/>
    <property type="project" value="EnsemblFungi"/>
</dbReference>
<dbReference type="GO" id="GO:0005938">
    <property type="term" value="C:cell cortex"/>
    <property type="evidence" value="ECO:0007669"/>
    <property type="project" value="EnsemblFungi"/>
</dbReference>
<dbReference type="PANTHER" id="PTHR37271:SF1">
    <property type="entry name" value="KARYOGAMY PROTEIN KAR9"/>
    <property type="match status" value="1"/>
</dbReference>
<dbReference type="GO" id="GO:0030473">
    <property type="term" value="P:nuclear migration along microtubule"/>
    <property type="evidence" value="ECO:0007669"/>
    <property type="project" value="EnsemblFungi"/>
</dbReference>
<dbReference type="KEGG" id="tpf:TPHA_0M00170"/>
<sequence>MEEQKDLEVIESLFPVSEFQDAIDCLKKLEELKIDDLSISLGKLYKLLSNLKLVINEIFISKINGKNANTVVIIDSIIKNKSSIAVILGGIYEIEGVLNHILNLLEELISENSSNISDCNNIFNLIENCTKVEHDLKRQFNVIKPNLDISIEFYEIMNDHMGTLDKLVEKKIQETVSIQEEKFSSPIRHAPNFTLNEIIEILDKNSYSNESKIPAFSPLEESLVERYLQLKEEIKPIELSLTEVLIKRINDFKNRDQNNIEALHALLLKHFKLLMDKYRFLVDEMRNLKLELIDRRWNIIFINLNNEISFLLESVESLQKKYTNNKASEILDKETNEKLICQLSLKSKIVTKTFNVIYKAFEISLVDAGISKKTNNLAKKWLELRPLNDALILFSETESKEMQDNKEIQKLTNHLNNLTLNGELKENEEMALQPNLDTIKTPKKKIGAALLRKMNIKPIIITDTPPPSIEKDNPFFKKNLDRMENSEGGNNEKGKDYNFKDQSITNDIPSLKFAASSDSMDRQLNNDKSDADKENVAYNNTIRELEYQKMQYFSKQKSRIPSINSEKSSKVVRSASLNLSHSKNSSPMMWTPFTKNTSAHLKLPTPKSQLLVKETGARSVTR</sequence>
<dbReference type="OrthoDB" id="5559380at2759"/>
<dbReference type="GO" id="GO:0031578">
    <property type="term" value="P:mitotic spindle orientation checkpoint signaling"/>
    <property type="evidence" value="ECO:0007669"/>
    <property type="project" value="EnsemblFungi"/>
</dbReference>
<proteinExistence type="predicted"/>
<evidence type="ECO:0000313" key="2">
    <source>
        <dbReference type="EMBL" id="CCE65595.1"/>
    </source>
</evidence>
<dbReference type="GO" id="GO:0005881">
    <property type="term" value="C:cytoplasmic microtubule"/>
    <property type="evidence" value="ECO:0007669"/>
    <property type="project" value="EnsemblFungi"/>
</dbReference>
<dbReference type="AlphaFoldDB" id="G8C0T4"/>
<evidence type="ECO:0000256" key="1">
    <source>
        <dbReference type="SAM" id="MobiDB-lite"/>
    </source>
</evidence>
<dbReference type="PANTHER" id="PTHR37271">
    <property type="entry name" value="KARYOGAMY PROTEIN KAR9"/>
    <property type="match status" value="1"/>
</dbReference>
<dbReference type="eggNOG" id="ENOG502QRQ1">
    <property type="taxonomic scope" value="Eukaryota"/>
</dbReference>
<dbReference type="STRING" id="1071381.G8C0T4"/>
<keyword evidence="3" id="KW-1185">Reference proteome</keyword>
<feature type="compositionally biased region" description="Basic and acidic residues" evidence="1">
    <location>
        <begin position="519"/>
        <end position="535"/>
    </location>
</feature>
<dbReference type="EMBL" id="HE612868">
    <property type="protein sequence ID" value="CCE65595.1"/>
    <property type="molecule type" value="Genomic_DNA"/>
</dbReference>
<dbReference type="OMA" id="ENCTHES"/>
<organism evidence="2 3">
    <name type="scientific">Tetrapisispora phaffii (strain ATCC 24235 / CBS 4417 / NBRC 1672 / NRRL Y-8282 / UCD 70-5)</name>
    <name type="common">Yeast</name>
    <name type="synonym">Fabospora phaffii</name>
    <dbReference type="NCBI Taxonomy" id="1071381"/>
    <lineage>
        <taxon>Eukaryota</taxon>
        <taxon>Fungi</taxon>
        <taxon>Dikarya</taxon>
        <taxon>Ascomycota</taxon>
        <taxon>Saccharomycotina</taxon>
        <taxon>Saccharomycetes</taxon>
        <taxon>Saccharomycetales</taxon>
        <taxon>Saccharomycetaceae</taxon>
        <taxon>Tetrapisispora</taxon>
    </lineage>
</organism>
<dbReference type="GO" id="GO:0005816">
    <property type="term" value="C:spindle pole body"/>
    <property type="evidence" value="ECO:0007669"/>
    <property type="project" value="EnsemblFungi"/>
</dbReference>
<dbReference type="GO" id="GO:0043332">
    <property type="term" value="C:mating projection tip"/>
    <property type="evidence" value="ECO:0007669"/>
    <property type="project" value="EnsemblFungi"/>
</dbReference>
<reference evidence="2 3" key="1">
    <citation type="journal article" date="2011" name="Proc. Natl. Acad. Sci. U.S.A.">
        <title>Evolutionary erosion of yeast sex chromosomes by mating-type switching accidents.</title>
        <authorList>
            <person name="Gordon J.L."/>
            <person name="Armisen D."/>
            <person name="Proux-Wera E."/>
            <person name="Oheigeartaigh S.S."/>
            <person name="Byrne K.P."/>
            <person name="Wolfe K.H."/>
        </authorList>
    </citation>
    <scope>NUCLEOTIDE SEQUENCE [LARGE SCALE GENOMIC DNA]</scope>
    <source>
        <strain evidence="3">ATCC 24235 / CBS 4417 / NBRC 1672 / NRRL Y-8282 / UCD 70-5</strain>
    </source>
</reference>
<dbReference type="InterPro" id="IPR013889">
    <property type="entry name" value="Karyogamy_KAR9"/>
</dbReference>